<name>A0ACB8QMR6_9AGAM</name>
<accession>A0ACB8QMR6</accession>
<protein>
    <submittedName>
        <fullName evidence="1">S-adenosyl-L-methionine-dependent methyltransferase</fullName>
    </submittedName>
</protein>
<gene>
    <name evidence="1" type="ORF">K488DRAFT_48800</name>
</gene>
<evidence type="ECO:0000313" key="2">
    <source>
        <dbReference type="Proteomes" id="UP000814128"/>
    </source>
</evidence>
<evidence type="ECO:0000313" key="1">
    <source>
        <dbReference type="EMBL" id="KAI0032913.1"/>
    </source>
</evidence>
<comment type="caution">
    <text evidence="1">The sequence shown here is derived from an EMBL/GenBank/DDBJ whole genome shotgun (WGS) entry which is preliminary data.</text>
</comment>
<keyword evidence="2" id="KW-1185">Reference proteome</keyword>
<keyword evidence="1" id="KW-0489">Methyltransferase</keyword>
<sequence length="307" mass="33301">MAATPGPASGSVPTAAELHAATVTSYSTAPAAEDGRLKAHRIEFEVTLRHVLRRLPADRPAKVLDIGGGTGPYSFALADRGHDVTLVDNAPGLLDIARARSTGTRFSNPAGRGPSAFLSHILCGDAVCLDDVISASERGSFDAVLLLGPIYHIMDPTLRHDAVAAAWQMVRRGGVLAVAFISRWAHYRDLAMREPARLAAKKAFYDKHYRDGSYIKRDGSERVLSASHHEHPADMRIVLERATGVPASEVHMIGTEGVLAGGLDKLINDLHNDEFEAWVRLCMDASEDEYAWMSSDHIVGFVHRPLL</sequence>
<organism evidence="1 2">
    <name type="scientific">Vararia minispora EC-137</name>
    <dbReference type="NCBI Taxonomy" id="1314806"/>
    <lineage>
        <taxon>Eukaryota</taxon>
        <taxon>Fungi</taxon>
        <taxon>Dikarya</taxon>
        <taxon>Basidiomycota</taxon>
        <taxon>Agaricomycotina</taxon>
        <taxon>Agaricomycetes</taxon>
        <taxon>Russulales</taxon>
        <taxon>Lachnocladiaceae</taxon>
        <taxon>Vararia</taxon>
    </lineage>
</organism>
<proteinExistence type="predicted"/>
<dbReference type="EMBL" id="MU273532">
    <property type="protein sequence ID" value="KAI0032913.1"/>
    <property type="molecule type" value="Genomic_DNA"/>
</dbReference>
<keyword evidence="1" id="KW-0808">Transferase</keyword>
<reference evidence="1" key="1">
    <citation type="submission" date="2021-02" db="EMBL/GenBank/DDBJ databases">
        <authorList>
            <consortium name="DOE Joint Genome Institute"/>
            <person name="Ahrendt S."/>
            <person name="Looney B.P."/>
            <person name="Miyauchi S."/>
            <person name="Morin E."/>
            <person name="Drula E."/>
            <person name="Courty P.E."/>
            <person name="Chicoki N."/>
            <person name="Fauchery L."/>
            <person name="Kohler A."/>
            <person name="Kuo A."/>
            <person name="Labutti K."/>
            <person name="Pangilinan J."/>
            <person name="Lipzen A."/>
            <person name="Riley R."/>
            <person name="Andreopoulos W."/>
            <person name="He G."/>
            <person name="Johnson J."/>
            <person name="Barry K.W."/>
            <person name="Grigoriev I.V."/>
            <person name="Nagy L."/>
            <person name="Hibbett D."/>
            <person name="Henrissat B."/>
            <person name="Matheny P.B."/>
            <person name="Labbe J."/>
            <person name="Martin F."/>
        </authorList>
    </citation>
    <scope>NUCLEOTIDE SEQUENCE</scope>
    <source>
        <strain evidence="1">EC-137</strain>
    </source>
</reference>
<reference evidence="1" key="2">
    <citation type="journal article" date="2022" name="New Phytol.">
        <title>Evolutionary transition to the ectomycorrhizal habit in the genomes of a hyperdiverse lineage of mushroom-forming fungi.</title>
        <authorList>
            <person name="Looney B."/>
            <person name="Miyauchi S."/>
            <person name="Morin E."/>
            <person name="Drula E."/>
            <person name="Courty P.E."/>
            <person name="Kohler A."/>
            <person name="Kuo A."/>
            <person name="LaButti K."/>
            <person name="Pangilinan J."/>
            <person name="Lipzen A."/>
            <person name="Riley R."/>
            <person name="Andreopoulos W."/>
            <person name="He G."/>
            <person name="Johnson J."/>
            <person name="Nolan M."/>
            <person name="Tritt A."/>
            <person name="Barry K.W."/>
            <person name="Grigoriev I.V."/>
            <person name="Nagy L.G."/>
            <person name="Hibbett D."/>
            <person name="Henrissat B."/>
            <person name="Matheny P.B."/>
            <person name="Labbe J."/>
            <person name="Martin F.M."/>
        </authorList>
    </citation>
    <scope>NUCLEOTIDE SEQUENCE</scope>
    <source>
        <strain evidence="1">EC-137</strain>
    </source>
</reference>
<dbReference type="Proteomes" id="UP000814128">
    <property type="component" value="Unassembled WGS sequence"/>
</dbReference>